<sequence>MGEHGIEHASGAHSVSRQSSFYDRFLASYALDADGSLILRSGPQATSLKRCWSTLIRHIVFPPSNPDSSARTHSILPSTCGLGESHAVEYFEKQLLANDIVGIVVRKAECLPFDDVYTNLALDSIQSGQNADVLEDHTSHQHRIQVSQSIAELFDQTLRHVTKDDEWDFSGRDYFVERILHFVSQNLPIELCLPAFPCKSSNLDKVSGVLPDRGERIALETLHTFICSVQKIYDPGAVLWIISDGHVFSDCIGVDDAVVDRYNEALQTMNNSLALDFGTRDRVLFRSLVELLRLDDTNHLQSKTDLQFDYKSHFFATQIDRQAELSRQILLSNFRPDSSILRSQINACDPSTLSLYRGFSRFMLEDLENNRYALGMSRSQRKKLSSKIAIEMIERNQAYSNLIETLLPYHVRLSIHAHNNAGPKFGIDLLGAGVRAVRSLTSFGEPDTSQDLLHIPTPWHGCIVEVEGHAQLYMTKSHAAEAAIHSQKFRGSWDMSTANMGGLYRFQDIQSNDEPTSPLSTTESAPSSIFTENLQATIQIEEFAVEPGETYSSTTARKSVKTYI</sequence>
<dbReference type="RefSeq" id="XP_033455217.1">
    <property type="nucleotide sequence ID" value="XM_033602718.1"/>
</dbReference>
<evidence type="ECO:0000313" key="1">
    <source>
        <dbReference type="Proteomes" id="UP000504637"/>
    </source>
</evidence>
<proteinExistence type="predicted"/>
<reference evidence="2" key="1">
    <citation type="submission" date="2020-01" db="EMBL/GenBank/DDBJ databases">
        <authorList>
            <consortium name="DOE Joint Genome Institute"/>
            <person name="Haridas S."/>
            <person name="Albert R."/>
            <person name="Binder M."/>
            <person name="Bloem J."/>
            <person name="Labutti K."/>
            <person name="Salamov A."/>
            <person name="Andreopoulos B."/>
            <person name="Baker S.E."/>
            <person name="Barry K."/>
            <person name="Bills G."/>
            <person name="Bluhm B.H."/>
            <person name="Cannon C."/>
            <person name="Castanera R."/>
            <person name="Culley D.E."/>
            <person name="Daum C."/>
            <person name="Ezra D."/>
            <person name="Gonzalez J.B."/>
            <person name="Henrissat B."/>
            <person name="Kuo A."/>
            <person name="Liang C."/>
            <person name="Lipzen A."/>
            <person name="Lutzoni F."/>
            <person name="Magnuson J."/>
            <person name="Mondo S."/>
            <person name="Nolan M."/>
            <person name="Ohm R."/>
            <person name="Pangilinan J."/>
            <person name="Park H.-J."/>
            <person name="Ramirez L."/>
            <person name="Alfaro M."/>
            <person name="Sun H."/>
            <person name="Tritt A."/>
            <person name="Yoshinaga Y."/>
            <person name="Zwiers L.-H."/>
            <person name="Turgeon B.G."/>
            <person name="Goodwin S.B."/>
            <person name="Spatafora J.W."/>
            <person name="Crous P.W."/>
            <person name="Grigoriev I.V."/>
        </authorList>
    </citation>
    <scope>NUCLEOTIDE SEQUENCE</scope>
    <source>
        <strain evidence="2">CBS 342.82</strain>
    </source>
</reference>
<protein>
    <recommendedName>
        <fullName evidence="3">Pyoverdine/dityrosine biosynthesis protein</fullName>
    </recommendedName>
</protein>
<dbReference type="PANTHER" id="PTHR37285:SF5">
    <property type="entry name" value="SPORE WALL MATURATION PROTEIN DIT1"/>
    <property type="match status" value="1"/>
</dbReference>
<name>A0A6J3LQL9_9PEZI</name>
<reference evidence="2" key="2">
    <citation type="submission" date="2020-04" db="EMBL/GenBank/DDBJ databases">
        <authorList>
            <consortium name="NCBI Genome Project"/>
        </authorList>
    </citation>
    <scope>NUCLEOTIDE SEQUENCE</scope>
    <source>
        <strain evidence="2">CBS 342.82</strain>
    </source>
</reference>
<keyword evidence="1" id="KW-1185">Reference proteome</keyword>
<evidence type="ECO:0008006" key="3">
    <source>
        <dbReference type="Google" id="ProtNLM"/>
    </source>
</evidence>
<dbReference type="GeneID" id="54360518"/>
<dbReference type="Pfam" id="PF05141">
    <property type="entry name" value="DIT1_PvcA"/>
    <property type="match status" value="1"/>
</dbReference>
<dbReference type="PANTHER" id="PTHR37285">
    <property type="entry name" value="SPORE WALL MATURATION PROTEIN DIT1"/>
    <property type="match status" value="1"/>
</dbReference>
<organism evidence="2">
    <name type="scientific">Dissoconium aciculare CBS 342.82</name>
    <dbReference type="NCBI Taxonomy" id="1314786"/>
    <lineage>
        <taxon>Eukaryota</taxon>
        <taxon>Fungi</taxon>
        <taxon>Dikarya</taxon>
        <taxon>Ascomycota</taxon>
        <taxon>Pezizomycotina</taxon>
        <taxon>Dothideomycetes</taxon>
        <taxon>Dothideomycetidae</taxon>
        <taxon>Mycosphaerellales</taxon>
        <taxon>Dissoconiaceae</taxon>
        <taxon>Dissoconium</taxon>
    </lineage>
</organism>
<gene>
    <name evidence="2" type="ORF">K489DRAFT_365247</name>
</gene>
<evidence type="ECO:0000313" key="2">
    <source>
        <dbReference type="RefSeq" id="XP_033455217.1"/>
    </source>
</evidence>
<accession>A0A6J3LQL9</accession>
<dbReference type="InterPro" id="IPR007817">
    <property type="entry name" value="Isocyanide_synthase_DIT1"/>
</dbReference>
<dbReference type="Proteomes" id="UP000504637">
    <property type="component" value="Unplaced"/>
</dbReference>
<dbReference type="AlphaFoldDB" id="A0A6J3LQL9"/>
<dbReference type="OrthoDB" id="429813at2759"/>
<reference evidence="2" key="3">
    <citation type="submission" date="2025-08" db="UniProtKB">
        <authorList>
            <consortium name="RefSeq"/>
        </authorList>
    </citation>
    <scope>IDENTIFICATION</scope>
    <source>
        <strain evidence="2">CBS 342.82</strain>
    </source>
</reference>